<dbReference type="InterPro" id="IPR001296">
    <property type="entry name" value="Glyco_trans_1"/>
</dbReference>
<dbReference type="OrthoDB" id="9806653at2"/>
<evidence type="ECO:0000313" key="3">
    <source>
        <dbReference type="Proteomes" id="UP000070366"/>
    </source>
</evidence>
<dbReference type="SUPFAM" id="SSF53756">
    <property type="entry name" value="UDP-Glycosyltransferase/glycogen phosphorylase"/>
    <property type="match status" value="1"/>
</dbReference>
<keyword evidence="3" id="KW-1185">Reference proteome</keyword>
<dbReference type="CDD" id="cd03801">
    <property type="entry name" value="GT4_PimA-like"/>
    <property type="match status" value="1"/>
</dbReference>
<protein>
    <submittedName>
        <fullName evidence="2">Glycosyltransferase, group 1 family protein</fullName>
    </submittedName>
</protein>
<reference evidence="2 3" key="1">
    <citation type="submission" date="2016-02" db="EMBL/GenBank/DDBJ databases">
        <authorList>
            <person name="Wen L."/>
            <person name="He K."/>
            <person name="Yang H."/>
        </authorList>
    </citation>
    <scope>NUCLEOTIDE SEQUENCE [LARGE SCALE GENOMIC DNA]</scope>
    <source>
        <strain evidence="2 3">DSM 22607</strain>
    </source>
</reference>
<dbReference type="STRING" id="626937.HMPREF3293_00568"/>
<comment type="caution">
    <text evidence="2">The sequence shown here is derived from an EMBL/GenBank/DDBJ whole genome shotgun (WGS) entry which is preliminary data.</text>
</comment>
<gene>
    <name evidence="2" type="ORF">HMPREF3293_00568</name>
</gene>
<dbReference type="Pfam" id="PF00534">
    <property type="entry name" value="Glycos_transf_1"/>
    <property type="match status" value="1"/>
</dbReference>
<name>A0A136Q771_9FIRM</name>
<accession>A0A136Q771</accession>
<dbReference type="GO" id="GO:0016757">
    <property type="term" value="F:glycosyltransferase activity"/>
    <property type="evidence" value="ECO:0007669"/>
    <property type="project" value="InterPro"/>
</dbReference>
<keyword evidence="2" id="KW-0808">Transferase</keyword>
<dbReference type="KEGG" id="cmiu:B1H56_09890"/>
<evidence type="ECO:0000259" key="1">
    <source>
        <dbReference type="Pfam" id="PF00534"/>
    </source>
</evidence>
<feature type="domain" description="Glycosyl transferase family 1" evidence="1">
    <location>
        <begin position="195"/>
        <end position="348"/>
    </location>
</feature>
<dbReference type="AlphaFoldDB" id="A0A136Q771"/>
<dbReference type="Proteomes" id="UP000070366">
    <property type="component" value="Unassembled WGS sequence"/>
</dbReference>
<sequence>MKVLFVHEGYLFRKNGNVCSYAYSKKTVQRYKAIAEEVVFLSREDNSLGNDGQYNVLDEPGFKFVGVKNFKSLKGLRNLSEVKKTVRRTVEDADFIVARVSDLGFYATQYAKQLNKPVLVEVVGCSRDALWHHSLQGKLLAVPSFLKEKKMVKNAHYVLYVTQFFLQKRYPSGAKTLACSNVELGETDNSIVDKRIKKIDGMENKTITLGTLAAVDLKYKGFETAIKAIKQLVNEGYAIQYRIAGPGNSEWLQKIINRYQLQGSVMIQGPIQHDHVFEWLDTIDIYIQPSITEGLPRALIEAMSRACPCIGSNAGGIGELLTESYMFPKKDDKALTKLLRSIRKEDLIECSRANYERAKDYRQEVLENRRNQFYREFSETLEKGTSNE</sequence>
<organism evidence="2 3">
    <name type="scientific">Christensenella minuta</name>
    <dbReference type="NCBI Taxonomy" id="626937"/>
    <lineage>
        <taxon>Bacteria</taxon>
        <taxon>Bacillati</taxon>
        <taxon>Bacillota</taxon>
        <taxon>Clostridia</taxon>
        <taxon>Christensenellales</taxon>
        <taxon>Christensenellaceae</taxon>
        <taxon>Christensenella</taxon>
    </lineage>
</organism>
<proteinExistence type="predicted"/>
<dbReference type="PANTHER" id="PTHR12526:SF630">
    <property type="entry name" value="GLYCOSYLTRANSFERASE"/>
    <property type="match status" value="1"/>
</dbReference>
<dbReference type="Gene3D" id="3.40.50.2000">
    <property type="entry name" value="Glycogen Phosphorylase B"/>
    <property type="match status" value="1"/>
</dbReference>
<dbReference type="PANTHER" id="PTHR12526">
    <property type="entry name" value="GLYCOSYLTRANSFERASE"/>
    <property type="match status" value="1"/>
</dbReference>
<evidence type="ECO:0000313" key="2">
    <source>
        <dbReference type="EMBL" id="KXK66525.1"/>
    </source>
</evidence>
<dbReference type="RefSeq" id="WP_066522623.1">
    <property type="nucleotide sequence ID" value="NZ_CABMOF010000009.1"/>
</dbReference>
<dbReference type="EMBL" id="LSZW01000040">
    <property type="protein sequence ID" value="KXK66525.1"/>
    <property type="molecule type" value="Genomic_DNA"/>
</dbReference>